<feature type="compositionally biased region" description="Polar residues" evidence="1">
    <location>
        <begin position="53"/>
        <end position="68"/>
    </location>
</feature>
<feature type="domain" description="Hyaluronan/mRNA-binding protein" evidence="2">
    <location>
        <begin position="19"/>
        <end position="79"/>
    </location>
</feature>
<feature type="compositionally biased region" description="Basic and acidic residues" evidence="1">
    <location>
        <begin position="1"/>
        <end position="11"/>
    </location>
</feature>
<dbReference type="Proteomes" id="UP000717515">
    <property type="component" value="Unassembled WGS sequence"/>
</dbReference>
<name>A0A9P8CVV6_MORAP</name>
<evidence type="ECO:0000313" key="4">
    <source>
        <dbReference type="Proteomes" id="UP000717515"/>
    </source>
</evidence>
<protein>
    <recommendedName>
        <fullName evidence="2">Hyaluronan/mRNA-binding protein domain-containing protein</fullName>
    </recommendedName>
</protein>
<sequence>MTRTRTGEYKDPASASRERHHARHGYSDPRAIPKKAGAGHANWGVPGCELDQQEQTSILSDNSASSPPESKLTVIDAETFSRLQNGNNTQAVANGEQSSRTNEA</sequence>
<evidence type="ECO:0000256" key="1">
    <source>
        <dbReference type="SAM" id="MobiDB-lite"/>
    </source>
</evidence>
<evidence type="ECO:0000259" key="2">
    <source>
        <dbReference type="Pfam" id="PF04774"/>
    </source>
</evidence>
<dbReference type="AlphaFoldDB" id="A0A9P8CVV6"/>
<dbReference type="EMBL" id="JAIFTL010000205">
    <property type="protein sequence ID" value="KAG9321427.1"/>
    <property type="molecule type" value="Genomic_DNA"/>
</dbReference>
<dbReference type="InterPro" id="IPR006861">
    <property type="entry name" value="HABP4_PAIRBP1-bd"/>
</dbReference>
<gene>
    <name evidence="3" type="ORF">KVV02_004366</name>
</gene>
<organism evidence="3 4">
    <name type="scientific">Mortierella alpina</name>
    <name type="common">Oleaginous fungus</name>
    <name type="synonym">Mortierella renispora</name>
    <dbReference type="NCBI Taxonomy" id="64518"/>
    <lineage>
        <taxon>Eukaryota</taxon>
        <taxon>Fungi</taxon>
        <taxon>Fungi incertae sedis</taxon>
        <taxon>Mucoromycota</taxon>
        <taxon>Mortierellomycotina</taxon>
        <taxon>Mortierellomycetes</taxon>
        <taxon>Mortierellales</taxon>
        <taxon>Mortierellaceae</taxon>
        <taxon>Mortierella</taxon>
    </lineage>
</organism>
<accession>A0A9P8CVV6</accession>
<feature type="region of interest" description="Disordered" evidence="1">
    <location>
        <begin position="1"/>
        <end position="104"/>
    </location>
</feature>
<comment type="caution">
    <text evidence="3">The sequence shown here is derived from an EMBL/GenBank/DDBJ whole genome shotgun (WGS) entry which is preliminary data.</text>
</comment>
<evidence type="ECO:0000313" key="3">
    <source>
        <dbReference type="EMBL" id="KAG9321427.1"/>
    </source>
</evidence>
<reference evidence="3" key="1">
    <citation type="submission" date="2021-07" db="EMBL/GenBank/DDBJ databases">
        <title>Draft genome of Mortierella alpina, strain LL118, isolated from an aspen leaf litter sample.</title>
        <authorList>
            <person name="Yang S."/>
            <person name="Vinatzer B.A."/>
        </authorList>
    </citation>
    <scope>NUCLEOTIDE SEQUENCE</scope>
    <source>
        <strain evidence="3">LL118</strain>
    </source>
</reference>
<proteinExistence type="predicted"/>
<feature type="compositionally biased region" description="Polar residues" evidence="1">
    <location>
        <begin position="81"/>
        <end position="104"/>
    </location>
</feature>
<dbReference type="Pfam" id="PF04774">
    <property type="entry name" value="HABP4_PAI-RBP1"/>
    <property type="match status" value="1"/>
</dbReference>